<dbReference type="InterPro" id="IPR010997">
    <property type="entry name" value="HRDC-like_sf"/>
</dbReference>
<dbReference type="InterPro" id="IPR004589">
    <property type="entry name" value="DNA_helicase_ATP-dep_RecQ"/>
</dbReference>
<evidence type="ECO:0000256" key="1">
    <source>
        <dbReference type="ARBA" id="ARBA00001946"/>
    </source>
</evidence>
<dbReference type="SUPFAM" id="SSF52540">
    <property type="entry name" value="P-loop containing nucleoside triphosphate hydrolases"/>
    <property type="match status" value="1"/>
</dbReference>
<comment type="similarity">
    <text evidence="2">Belongs to the helicase family. RecQ subfamily.</text>
</comment>
<dbReference type="PANTHER" id="PTHR13710">
    <property type="entry name" value="DNA HELICASE RECQ FAMILY MEMBER"/>
    <property type="match status" value="1"/>
</dbReference>
<dbReference type="InterPro" id="IPR001650">
    <property type="entry name" value="Helicase_C-like"/>
</dbReference>
<dbReference type="InterPro" id="IPR044876">
    <property type="entry name" value="HRDC_dom_sf"/>
</dbReference>
<dbReference type="GO" id="GO:0005524">
    <property type="term" value="F:ATP binding"/>
    <property type="evidence" value="ECO:0007669"/>
    <property type="project" value="UniProtKB-KW"/>
</dbReference>
<sequence>MVSALRVLKDVFGYDGFRDGQEQAVRAILQGRDVLAVMPTGAGKSICYQLPALLLPGVTLVVSPLISLMQDQVSALVQSGVRAAYLNTSLTPGQMRRALQNACAGMYRIIYVAPERLLTPAMSQLLCSVPVPLVAVDEAHCVSQWGQDFRPGYLDIARFIQDMPRRPIVAAFTATATREVSRDIRELLQLHNPVCVQTGYDRANLFFEVRRPRDKDAELLSLMDELNARNACGIVYCSTRRSVEDVAAMLRAHGYRAAGYHAGMDDEQRMCAQAAFVNGEANVIVATNAFGMGIDKSDVSFVVHYNLPKDMESYYQEAGRAGRDGSPARCVLLYERKDVATARFLIERSEHGPAQEGGEMQARALERLRRMTLYATAHECLRAMILSYFGESAPRRCGNCGNCDNRPAEAQRRTKRRPEDGREPVGSDEALFERLVRLRKREAQRLGVPAFVVFSNATLLDMSRKRPLTMDALLQVSGVGRQKMAQHGALFIREIDDFLAGR</sequence>
<evidence type="ECO:0000259" key="17">
    <source>
        <dbReference type="PROSITE" id="PS51194"/>
    </source>
</evidence>
<feature type="region of interest" description="Disordered" evidence="14">
    <location>
        <begin position="400"/>
        <end position="426"/>
    </location>
</feature>
<evidence type="ECO:0000256" key="9">
    <source>
        <dbReference type="ARBA" id="ARBA00023235"/>
    </source>
</evidence>
<evidence type="ECO:0000256" key="10">
    <source>
        <dbReference type="ARBA" id="ARBA00034617"/>
    </source>
</evidence>
<dbReference type="SMART" id="SM00490">
    <property type="entry name" value="HELICc"/>
    <property type="match status" value="1"/>
</dbReference>
<keyword evidence="5" id="KW-0378">Hydrolase</keyword>
<dbReference type="PROSITE" id="PS51194">
    <property type="entry name" value="HELICASE_CTER"/>
    <property type="match status" value="1"/>
</dbReference>
<organism evidence="18 19">
    <name type="scientific">Candidatus Onthenecus intestinigallinarum</name>
    <dbReference type="NCBI Taxonomy" id="2840875"/>
    <lineage>
        <taxon>Bacteria</taxon>
        <taxon>Bacillati</taxon>
        <taxon>Bacillota</taxon>
        <taxon>Clostridia</taxon>
        <taxon>Eubacteriales</taxon>
        <taxon>Candidatus Onthenecus</taxon>
    </lineage>
</organism>
<dbReference type="Pfam" id="PF16124">
    <property type="entry name" value="RecQ_Zn_bind"/>
    <property type="match status" value="1"/>
</dbReference>
<dbReference type="Gene3D" id="3.40.50.300">
    <property type="entry name" value="P-loop containing nucleotide triphosphate hydrolases"/>
    <property type="match status" value="2"/>
</dbReference>
<reference evidence="18" key="1">
    <citation type="submission" date="2020-10" db="EMBL/GenBank/DDBJ databases">
        <authorList>
            <person name="Gilroy R."/>
        </authorList>
    </citation>
    <scope>NUCLEOTIDE SEQUENCE</scope>
    <source>
        <strain evidence="18">ChiSxjej2B14-6234</strain>
    </source>
</reference>
<keyword evidence="3" id="KW-0479">Metal-binding</keyword>
<dbReference type="Pfam" id="PF00270">
    <property type="entry name" value="DEAD"/>
    <property type="match status" value="1"/>
</dbReference>
<keyword evidence="8" id="KW-0238">DNA-binding</keyword>
<reference evidence="18" key="2">
    <citation type="journal article" date="2021" name="PeerJ">
        <title>Extensive microbial diversity within the chicken gut microbiome revealed by metagenomics and culture.</title>
        <authorList>
            <person name="Gilroy R."/>
            <person name="Ravi A."/>
            <person name="Getino M."/>
            <person name="Pursley I."/>
            <person name="Horton D.L."/>
            <person name="Alikhan N.F."/>
            <person name="Baker D."/>
            <person name="Gharbi K."/>
            <person name="Hall N."/>
            <person name="Watson M."/>
            <person name="Adriaenssens E.M."/>
            <person name="Foster-Nyarko E."/>
            <person name="Jarju S."/>
            <person name="Secka A."/>
            <person name="Antonio M."/>
            <person name="Oren A."/>
            <person name="Chaudhuri R.R."/>
            <person name="La Ragione R."/>
            <person name="Hildebrand F."/>
            <person name="Pallen M.J."/>
        </authorList>
    </citation>
    <scope>NUCLEOTIDE SEQUENCE</scope>
    <source>
        <strain evidence="18">ChiSxjej2B14-6234</strain>
    </source>
</reference>
<dbReference type="GO" id="GO:0030894">
    <property type="term" value="C:replisome"/>
    <property type="evidence" value="ECO:0007669"/>
    <property type="project" value="TreeGrafter"/>
</dbReference>
<evidence type="ECO:0000256" key="12">
    <source>
        <dbReference type="ARBA" id="ARBA00044535"/>
    </source>
</evidence>
<dbReference type="SUPFAM" id="SSF47819">
    <property type="entry name" value="HRDC-like"/>
    <property type="match status" value="1"/>
</dbReference>
<dbReference type="InterPro" id="IPR002121">
    <property type="entry name" value="HRDC_dom"/>
</dbReference>
<evidence type="ECO:0000313" key="18">
    <source>
        <dbReference type="EMBL" id="HIQ72245.1"/>
    </source>
</evidence>
<dbReference type="GO" id="GO:0009378">
    <property type="term" value="F:four-way junction helicase activity"/>
    <property type="evidence" value="ECO:0007669"/>
    <property type="project" value="TreeGrafter"/>
</dbReference>
<evidence type="ECO:0000256" key="11">
    <source>
        <dbReference type="ARBA" id="ARBA00034808"/>
    </source>
</evidence>
<dbReference type="GO" id="GO:0006281">
    <property type="term" value="P:DNA repair"/>
    <property type="evidence" value="ECO:0007669"/>
    <property type="project" value="TreeGrafter"/>
</dbReference>
<dbReference type="Proteomes" id="UP000886887">
    <property type="component" value="Unassembled WGS sequence"/>
</dbReference>
<dbReference type="Pfam" id="PF00271">
    <property type="entry name" value="Helicase_C"/>
    <property type="match status" value="1"/>
</dbReference>
<protein>
    <recommendedName>
        <fullName evidence="12">ATP-dependent DNA helicase RecQ</fullName>
        <ecNumber evidence="11">5.6.2.4</ecNumber>
    </recommendedName>
    <alternativeName>
        <fullName evidence="13">DNA 3'-5' helicase RecQ</fullName>
    </alternativeName>
</protein>
<evidence type="ECO:0000256" key="3">
    <source>
        <dbReference type="ARBA" id="ARBA00022723"/>
    </source>
</evidence>
<keyword evidence="6 18" id="KW-0347">Helicase</keyword>
<feature type="domain" description="Helicase ATP-binding" evidence="16">
    <location>
        <begin position="25"/>
        <end position="194"/>
    </location>
</feature>
<dbReference type="Pfam" id="PF00570">
    <property type="entry name" value="HRDC"/>
    <property type="match status" value="1"/>
</dbReference>
<dbReference type="Gene3D" id="1.10.150.80">
    <property type="entry name" value="HRDC domain"/>
    <property type="match status" value="1"/>
</dbReference>
<dbReference type="NCBIfam" id="TIGR00614">
    <property type="entry name" value="recQ_fam"/>
    <property type="match status" value="1"/>
</dbReference>
<evidence type="ECO:0000256" key="8">
    <source>
        <dbReference type="ARBA" id="ARBA00023125"/>
    </source>
</evidence>
<dbReference type="GO" id="GO:0046872">
    <property type="term" value="F:metal ion binding"/>
    <property type="evidence" value="ECO:0007669"/>
    <property type="project" value="UniProtKB-KW"/>
</dbReference>
<keyword evidence="9" id="KW-0413">Isomerase</keyword>
<dbReference type="EC" id="5.6.2.4" evidence="11"/>
<evidence type="ECO:0000256" key="7">
    <source>
        <dbReference type="ARBA" id="ARBA00022840"/>
    </source>
</evidence>
<gene>
    <name evidence="18" type="ORF">IAB73_08580</name>
</gene>
<evidence type="ECO:0000256" key="5">
    <source>
        <dbReference type="ARBA" id="ARBA00022801"/>
    </source>
</evidence>
<evidence type="ECO:0000313" key="19">
    <source>
        <dbReference type="Proteomes" id="UP000886887"/>
    </source>
</evidence>
<evidence type="ECO:0000256" key="13">
    <source>
        <dbReference type="ARBA" id="ARBA00044550"/>
    </source>
</evidence>
<evidence type="ECO:0000256" key="14">
    <source>
        <dbReference type="SAM" id="MobiDB-lite"/>
    </source>
</evidence>
<evidence type="ECO:0000259" key="16">
    <source>
        <dbReference type="PROSITE" id="PS51192"/>
    </source>
</evidence>
<dbReference type="InterPro" id="IPR011545">
    <property type="entry name" value="DEAD/DEAH_box_helicase_dom"/>
</dbReference>
<dbReference type="PROSITE" id="PS51192">
    <property type="entry name" value="HELICASE_ATP_BIND_1"/>
    <property type="match status" value="1"/>
</dbReference>
<dbReference type="GO" id="GO:0006310">
    <property type="term" value="P:DNA recombination"/>
    <property type="evidence" value="ECO:0007669"/>
    <property type="project" value="InterPro"/>
</dbReference>
<evidence type="ECO:0000259" key="15">
    <source>
        <dbReference type="PROSITE" id="PS50967"/>
    </source>
</evidence>
<dbReference type="PANTHER" id="PTHR13710:SF105">
    <property type="entry name" value="ATP-DEPENDENT DNA HELICASE Q1"/>
    <property type="match status" value="1"/>
</dbReference>
<name>A0A9D1CR35_9FIRM</name>
<evidence type="ECO:0000256" key="4">
    <source>
        <dbReference type="ARBA" id="ARBA00022741"/>
    </source>
</evidence>
<keyword evidence="7" id="KW-0067">ATP-binding</keyword>
<dbReference type="InterPro" id="IPR027417">
    <property type="entry name" value="P-loop_NTPase"/>
</dbReference>
<dbReference type="CDD" id="cd18794">
    <property type="entry name" value="SF2_C_RecQ"/>
    <property type="match status" value="1"/>
</dbReference>
<dbReference type="GO" id="GO:0043590">
    <property type="term" value="C:bacterial nucleoid"/>
    <property type="evidence" value="ECO:0007669"/>
    <property type="project" value="TreeGrafter"/>
</dbReference>
<feature type="domain" description="Helicase C-terminal" evidence="17">
    <location>
        <begin position="218"/>
        <end position="366"/>
    </location>
</feature>
<dbReference type="InterPro" id="IPR032284">
    <property type="entry name" value="RecQ_Zn-bd"/>
</dbReference>
<proteinExistence type="inferred from homology"/>
<dbReference type="GO" id="GO:0003677">
    <property type="term" value="F:DNA binding"/>
    <property type="evidence" value="ECO:0007669"/>
    <property type="project" value="UniProtKB-KW"/>
</dbReference>
<dbReference type="FunFam" id="3.40.50.300:FF:001389">
    <property type="entry name" value="ATP-dependent DNA helicase RecQ"/>
    <property type="match status" value="1"/>
</dbReference>
<dbReference type="InterPro" id="IPR014001">
    <property type="entry name" value="Helicase_ATP-bd"/>
</dbReference>
<dbReference type="AlphaFoldDB" id="A0A9D1CR35"/>
<dbReference type="SMART" id="SM00341">
    <property type="entry name" value="HRDC"/>
    <property type="match status" value="1"/>
</dbReference>
<evidence type="ECO:0000256" key="6">
    <source>
        <dbReference type="ARBA" id="ARBA00022806"/>
    </source>
</evidence>
<feature type="domain" description="HRDC" evidence="15">
    <location>
        <begin position="425"/>
        <end position="502"/>
    </location>
</feature>
<dbReference type="PROSITE" id="PS50967">
    <property type="entry name" value="HRDC"/>
    <property type="match status" value="1"/>
</dbReference>
<dbReference type="SMART" id="SM00487">
    <property type="entry name" value="DEXDc"/>
    <property type="match status" value="1"/>
</dbReference>
<comment type="catalytic activity">
    <reaction evidence="10">
        <text>Couples ATP hydrolysis with the unwinding of duplex DNA by translocating in the 3'-5' direction.</text>
        <dbReference type="EC" id="5.6.2.4"/>
    </reaction>
</comment>
<dbReference type="CDD" id="cd17920">
    <property type="entry name" value="DEXHc_RecQ"/>
    <property type="match status" value="1"/>
</dbReference>
<dbReference type="GO" id="GO:0016787">
    <property type="term" value="F:hydrolase activity"/>
    <property type="evidence" value="ECO:0007669"/>
    <property type="project" value="UniProtKB-KW"/>
</dbReference>
<evidence type="ECO:0000256" key="2">
    <source>
        <dbReference type="ARBA" id="ARBA00005446"/>
    </source>
</evidence>
<feature type="compositionally biased region" description="Basic and acidic residues" evidence="14">
    <location>
        <begin position="406"/>
        <end position="426"/>
    </location>
</feature>
<keyword evidence="4" id="KW-0547">Nucleotide-binding</keyword>
<comment type="caution">
    <text evidence="18">The sequence shown here is derived from an EMBL/GenBank/DDBJ whole genome shotgun (WGS) entry which is preliminary data.</text>
</comment>
<comment type="cofactor">
    <cofactor evidence="1">
        <name>Mg(2+)</name>
        <dbReference type="ChEBI" id="CHEBI:18420"/>
    </cofactor>
</comment>
<dbReference type="GO" id="GO:0043138">
    <property type="term" value="F:3'-5' DNA helicase activity"/>
    <property type="evidence" value="ECO:0007669"/>
    <property type="project" value="UniProtKB-EC"/>
</dbReference>
<accession>A0A9D1CR35</accession>
<dbReference type="EMBL" id="DVFJ01000030">
    <property type="protein sequence ID" value="HIQ72245.1"/>
    <property type="molecule type" value="Genomic_DNA"/>
</dbReference>
<dbReference type="GO" id="GO:0005737">
    <property type="term" value="C:cytoplasm"/>
    <property type="evidence" value="ECO:0007669"/>
    <property type="project" value="TreeGrafter"/>
</dbReference>